<keyword evidence="5 9" id="KW-0812">Transmembrane</keyword>
<dbReference type="EC" id="3.4.21.105" evidence="4"/>
<feature type="transmembrane region" description="Helical" evidence="9">
    <location>
        <begin position="24"/>
        <end position="43"/>
    </location>
</feature>
<keyword evidence="12" id="KW-1185">Reference proteome</keyword>
<dbReference type="GO" id="GO:0006465">
    <property type="term" value="P:signal peptide processing"/>
    <property type="evidence" value="ECO:0007669"/>
    <property type="project" value="TreeGrafter"/>
</dbReference>
<comment type="similarity">
    <text evidence="3">Belongs to the peptidase S54 family.</text>
</comment>
<keyword evidence="7 9" id="KW-1133">Transmembrane helix</keyword>
<protein>
    <recommendedName>
        <fullName evidence="4">rhomboid protease</fullName>
        <ecNumber evidence="4">3.4.21.105</ecNumber>
    </recommendedName>
</protein>
<dbReference type="InterPro" id="IPR035952">
    <property type="entry name" value="Rhomboid-like_sf"/>
</dbReference>
<dbReference type="Proteomes" id="UP000194236">
    <property type="component" value="Unassembled WGS sequence"/>
</dbReference>
<dbReference type="Gene3D" id="1.20.1540.10">
    <property type="entry name" value="Rhomboid-like"/>
    <property type="match status" value="1"/>
</dbReference>
<sequence length="153" mass="16922">MSKYFISRVDTGSIRIMPMILSNFSHYSITHLGMNMIVLYSFCDLCVHLFGPENFLALYFSAGVISSFTSCIYKVIMNLAVPSLGASGAILGILGATCLERPDIQLMIIFLPFFTFSSYTALKSILLLDALGIILRWELFDHAAHMGGTLFGM</sequence>
<evidence type="ECO:0000256" key="3">
    <source>
        <dbReference type="ARBA" id="ARBA00009045"/>
    </source>
</evidence>
<evidence type="ECO:0000256" key="7">
    <source>
        <dbReference type="ARBA" id="ARBA00022989"/>
    </source>
</evidence>
<comment type="subcellular location">
    <subcellularLocation>
        <location evidence="2">Membrane</location>
        <topology evidence="2">Multi-pass membrane protein</topology>
    </subcellularLocation>
</comment>
<dbReference type="Pfam" id="PF01694">
    <property type="entry name" value="Rhomboid"/>
    <property type="match status" value="1"/>
</dbReference>
<keyword evidence="6" id="KW-0378">Hydrolase</keyword>
<reference evidence="11 12" key="1">
    <citation type="submission" date="2017-03" db="EMBL/GenBank/DDBJ databases">
        <title>Genome Survey of Euroglyphus maynei.</title>
        <authorList>
            <person name="Arlian L.G."/>
            <person name="Morgan M.S."/>
            <person name="Rider S.D."/>
        </authorList>
    </citation>
    <scope>NUCLEOTIDE SEQUENCE [LARGE SCALE GENOMIC DNA]</scope>
    <source>
        <strain evidence="11">Arlian Lab</strain>
        <tissue evidence="11">Whole body</tissue>
    </source>
</reference>
<comment type="catalytic activity">
    <reaction evidence="1">
        <text>Cleaves type-1 transmembrane domains using a catalytic dyad composed of serine and histidine that are contributed by different transmembrane domains.</text>
        <dbReference type="EC" id="3.4.21.105"/>
    </reaction>
</comment>
<evidence type="ECO:0000256" key="6">
    <source>
        <dbReference type="ARBA" id="ARBA00022801"/>
    </source>
</evidence>
<evidence type="ECO:0000256" key="4">
    <source>
        <dbReference type="ARBA" id="ARBA00013039"/>
    </source>
</evidence>
<comment type="caution">
    <text evidence="11">The sequence shown here is derived from an EMBL/GenBank/DDBJ whole genome shotgun (WGS) entry which is preliminary data.</text>
</comment>
<feature type="transmembrane region" description="Helical" evidence="9">
    <location>
        <begin position="55"/>
        <end position="76"/>
    </location>
</feature>
<dbReference type="AlphaFoldDB" id="A0A1Y3BMG5"/>
<dbReference type="PANTHER" id="PTHR43731:SF14">
    <property type="entry name" value="PRESENILIN-ASSOCIATED RHOMBOID-LIKE PROTEIN, MITOCHONDRIAL"/>
    <property type="match status" value="1"/>
</dbReference>
<accession>A0A1Y3BMG5</accession>
<dbReference type="GO" id="GO:0016020">
    <property type="term" value="C:membrane"/>
    <property type="evidence" value="ECO:0007669"/>
    <property type="project" value="UniProtKB-SubCell"/>
</dbReference>
<organism evidence="11 12">
    <name type="scientific">Euroglyphus maynei</name>
    <name type="common">Mayne's house dust mite</name>
    <dbReference type="NCBI Taxonomy" id="6958"/>
    <lineage>
        <taxon>Eukaryota</taxon>
        <taxon>Metazoa</taxon>
        <taxon>Ecdysozoa</taxon>
        <taxon>Arthropoda</taxon>
        <taxon>Chelicerata</taxon>
        <taxon>Arachnida</taxon>
        <taxon>Acari</taxon>
        <taxon>Acariformes</taxon>
        <taxon>Sarcoptiformes</taxon>
        <taxon>Astigmata</taxon>
        <taxon>Psoroptidia</taxon>
        <taxon>Analgoidea</taxon>
        <taxon>Pyroglyphidae</taxon>
        <taxon>Pyroglyphinae</taxon>
        <taxon>Euroglyphus</taxon>
    </lineage>
</organism>
<dbReference type="GO" id="GO:0004252">
    <property type="term" value="F:serine-type endopeptidase activity"/>
    <property type="evidence" value="ECO:0007669"/>
    <property type="project" value="InterPro"/>
</dbReference>
<feature type="domain" description="Peptidase S54 rhomboid" evidence="10">
    <location>
        <begin position="18"/>
        <end position="153"/>
    </location>
</feature>
<keyword evidence="8 9" id="KW-0472">Membrane</keyword>
<evidence type="ECO:0000256" key="2">
    <source>
        <dbReference type="ARBA" id="ARBA00004141"/>
    </source>
</evidence>
<name>A0A1Y3BMG5_EURMA</name>
<dbReference type="OrthoDB" id="10260614at2759"/>
<evidence type="ECO:0000256" key="1">
    <source>
        <dbReference type="ARBA" id="ARBA00000156"/>
    </source>
</evidence>
<evidence type="ECO:0000259" key="10">
    <source>
        <dbReference type="Pfam" id="PF01694"/>
    </source>
</evidence>
<evidence type="ECO:0000256" key="9">
    <source>
        <dbReference type="SAM" id="Phobius"/>
    </source>
</evidence>
<dbReference type="InterPro" id="IPR050925">
    <property type="entry name" value="Rhomboid_protease_S54"/>
</dbReference>
<evidence type="ECO:0000256" key="5">
    <source>
        <dbReference type="ARBA" id="ARBA00022692"/>
    </source>
</evidence>
<evidence type="ECO:0000313" key="11">
    <source>
        <dbReference type="EMBL" id="OTF82169.1"/>
    </source>
</evidence>
<dbReference type="EMBL" id="MUJZ01009903">
    <property type="protein sequence ID" value="OTF82169.1"/>
    <property type="molecule type" value="Genomic_DNA"/>
</dbReference>
<proteinExistence type="inferred from homology"/>
<feature type="transmembrane region" description="Helical" evidence="9">
    <location>
        <begin position="106"/>
        <end position="128"/>
    </location>
</feature>
<dbReference type="SUPFAM" id="SSF144091">
    <property type="entry name" value="Rhomboid-like"/>
    <property type="match status" value="1"/>
</dbReference>
<evidence type="ECO:0000256" key="8">
    <source>
        <dbReference type="ARBA" id="ARBA00023136"/>
    </source>
</evidence>
<evidence type="ECO:0000313" key="12">
    <source>
        <dbReference type="Proteomes" id="UP000194236"/>
    </source>
</evidence>
<dbReference type="PANTHER" id="PTHR43731">
    <property type="entry name" value="RHOMBOID PROTEASE"/>
    <property type="match status" value="1"/>
</dbReference>
<gene>
    <name evidence="11" type="ORF">BLA29_003787</name>
</gene>
<dbReference type="InterPro" id="IPR022764">
    <property type="entry name" value="Peptidase_S54_rhomboid_dom"/>
</dbReference>
<feature type="transmembrane region" description="Helical" evidence="9">
    <location>
        <begin position="82"/>
        <end position="99"/>
    </location>
</feature>